<evidence type="ECO:0000256" key="1">
    <source>
        <dbReference type="SAM" id="MobiDB-lite"/>
    </source>
</evidence>
<accession>D4AIR5</accession>
<feature type="transmembrane region" description="Helical" evidence="2">
    <location>
        <begin position="77"/>
        <end position="101"/>
    </location>
</feature>
<dbReference type="GeneID" id="9524391"/>
<dbReference type="Proteomes" id="UP000008866">
    <property type="component" value="Unassembled WGS sequence"/>
</dbReference>
<dbReference type="KEGG" id="abe:ARB_04162"/>
<gene>
    <name evidence="3" type="ORF">ARB_04162</name>
</gene>
<feature type="transmembrane region" description="Helical" evidence="2">
    <location>
        <begin position="573"/>
        <end position="596"/>
    </location>
</feature>
<feature type="region of interest" description="Disordered" evidence="1">
    <location>
        <begin position="269"/>
        <end position="292"/>
    </location>
</feature>
<feature type="transmembrane region" description="Helical" evidence="2">
    <location>
        <begin position="478"/>
        <end position="501"/>
    </location>
</feature>
<evidence type="ECO:0000313" key="4">
    <source>
        <dbReference type="Proteomes" id="UP000008866"/>
    </source>
</evidence>
<feature type="compositionally biased region" description="Basic residues" evidence="1">
    <location>
        <begin position="376"/>
        <end position="389"/>
    </location>
</feature>
<feature type="compositionally biased region" description="Basic and acidic residues" evidence="1">
    <location>
        <begin position="530"/>
        <end position="548"/>
    </location>
</feature>
<keyword evidence="2" id="KW-0472">Membrane</keyword>
<feature type="region of interest" description="Disordered" evidence="1">
    <location>
        <begin position="526"/>
        <end position="548"/>
    </location>
</feature>
<evidence type="ECO:0000313" key="3">
    <source>
        <dbReference type="EMBL" id="EFE36638.1"/>
    </source>
</evidence>
<feature type="compositionally biased region" description="Basic and acidic residues" evidence="1">
    <location>
        <begin position="390"/>
        <end position="402"/>
    </location>
</feature>
<dbReference type="EMBL" id="ABSU01000001">
    <property type="protein sequence ID" value="EFE36638.1"/>
    <property type="molecule type" value="Genomic_DNA"/>
</dbReference>
<reference evidence="4" key="1">
    <citation type="journal article" date="2011" name="Genome Biol.">
        <title>Comparative and functional genomics provide insights into the pathogenicity of dermatophytic fungi.</title>
        <authorList>
            <person name="Burmester A."/>
            <person name="Shelest E."/>
            <person name="Gloeckner G."/>
            <person name="Heddergott C."/>
            <person name="Schindler S."/>
            <person name="Staib P."/>
            <person name="Heidel A."/>
            <person name="Felder M."/>
            <person name="Petzold A."/>
            <person name="Szafranski K."/>
            <person name="Feuermann M."/>
            <person name="Pedruzzi I."/>
            <person name="Priebe S."/>
            <person name="Groth M."/>
            <person name="Winkler R."/>
            <person name="Li W."/>
            <person name="Kniemeyer O."/>
            <person name="Schroeckh V."/>
            <person name="Hertweck C."/>
            <person name="Hube B."/>
            <person name="White T.C."/>
            <person name="Platzer M."/>
            <person name="Guthke R."/>
            <person name="Heitman J."/>
            <person name="Woestemeyer J."/>
            <person name="Zipfel P.F."/>
            <person name="Monod M."/>
            <person name="Brakhage A.A."/>
        </authorList>
    </citation>
    <scope>NUCLEOTIDE SEQUENCE [LARGE SCALE GENOMIC DNA]</scope>
    <source>
        <strain evidence="4">ATCC MYA-4681 / CBS 112371</strain>
    </source>
</reference>
<organism evidence="3 4">
    <name type="scientific">Arthroderma benhamiae (strain ATCC MYA-4681 / CBS 112371)</name>
    <name type="common">Trichophyton mentagrophytes</name>
    <dbReference type="NCBI Taxonomy" id="663331"/>
    <lineage>
        <taxon>Eukaryota</taxon>
        <taxon>Fungi</taxon>
        <taxon>Dikarya</taxon>
        <taxon>Ascomycota</taxon>
        <taxon>Pezizomycotina</taxon>
        <taxon>Eurotiomycetes</taxon>
        <taxon>Eurotiomycetidae</taxon>
        <taxon>Onygenales</taxon>
        <taxon>Arthrodermataceae</taxon>
        <taxon>Trichophyton</taxon>
    </lineage>
</organism>
<sequence>MTLYPVEFQSYSHPPFTELVTLAKGSAPKPAGRLKTVVTVEVVLVVVVVVAAAAVAVAVAAELLLPRPLLVVAEVGGRAFGYVFVAADVFVFGSGAAPAHVHVAVSCVAAELAAGLGDVFAGGWVGFAAFGVAVAVAVVAAAAAAEPEPAAAVELVVVGVSAADGDFEYVVGVGDVVAVIGEDVAETVAVDVVAGRESESTDVSVDEIEPVVAAAAVAVVDGAVAAAAAESVEEFDEVVSAAGYDAAVVAAAAVEQQPDVAHARHAVPVRPINEPPAHATQPSRPRLGWGSRTSSRLHHYVDAAVAAAVADGADGADSDDDAVAAAAAEVSVPAHAIDCGPAAAAVAGAAAAGDAADGMRGVVDGTSESDETPAAKAKKGTGKNNKHNKNRETGQKKNEEPPAGRGKKEKRKGRGREEDTLGGLSSCLNLSACPGRLLVGVSFGLEELKLRDVLRYFFFFFSCWRQKSVKVRLLLKKYGVWLCFVVSSAASTLGSPSVFLLCFFLPVVWLAVRLACLFGASCVSGTAGEGRPRAQQRDSEGERSGSRAREATVIERWMPVEGKRQNRSVSLGFFVLLLFFPSSLLFCATVGLFAFANEGPLVLYARREPLSLWSARAGWLAGCLPGAGSGSGRLLEWPVGEVDVGGWRLRLRF</sequence>
<name>D4AIR5_ARTBC</name>
<keyword evidence="2" id="KW-0812">Transmembrane</keyword>
<feature type="compositionally biased region" description="Basic residues" evidence="1">
    <location>
        <begin position="405"/>
        <end position="414"/>
    </location>
</feature>
<feature type="transmembrane region" description="Helical" evidence="2">
    <location>
        <begin position="507"/>
        <end position="527"/>
    </location>
</feature>
<protein>
    <submittedName>
        <fullName evidence="3">Uncharacterized protein</fullName>
    </submittedName>
</protein>
<dbReference type="HOGENOM" id="CLU_419739_0_0_1"/>
<proteinExistence type="predicted"/>
<dbReference type="RefSeq" id="XP_003017283.1">
    <property type="nucleotide sequence ID" value="XM_003017237.1"/>
</dbReference>
<keyword evidence="2" id="KW-1133">Transmembrane helix</keyword>
<feature type="transmembrane region" description="Helical" evidence="2">
    <location>
        <begin position="42"/>
        <end position="65"/>
    </location>
</feature>
<evidence type="ECO:0000256" key="2">
    <source>
        <dbReference type="SAM" id="Phobius"/>
    </source>
</evidence>
<keyword evidence="4" id="KW-1185">Reference proteome</keyword>
<feature type="transmembrane region" description="Helical" evidence="2">
    <location>
        <begin position="121"/>
        <end position="145"/>
    </location>
</feature>
<comment type="caution">
    <text evidence="3">The sequence shown here is derived from an EMBL/GenBank/DDBJ whole genome shotgun (WGS) entry which is preliminary data.</text>
</comment>
<dbReference type="AlphaFoldDB" id="D4AIR5"/>
<feature type="region of interest" description="Disordered" evidence="1">
    <location>
        <begin position="361"/>
        <end position="420"/>
    </location>
</feature>